<dbReference type="Proteomes" id="UP001164797">
    <property type="component" value="Segment"/>
</dbReference>
<dbReference type="KEGG" id="vg:80019577"/>
<organism evidence="1 2">
    <name type="scientific">Microbacterium phage OscarSo</name>
    <dbReference type="NCBI Taxonomy" id="2985324"/>
    <lineage>
        <taxon>Viruses</taxon>
        <taxon>Duplodnaviria</taxon>
        <taxon>Heunggongvirae</taxon>
        <taxon>Uroviricota</taxon>
        <taxon>Caudoviricetes</taxon>
        <taxon>Oscarsovirus</taxon>
        <taxon>Oscarsovirus oscarso</taxon>
    </lineage>
</organism>
<dbReference type="EMBL" id="OP434449">
    <property type="protein sequence ID" value="UYL87134.1"/>
    <property type="molecule type" value="Genomic_DNA"/>
</dbReference>
<proteinExistence type="predicted"/>
<protein>
    <submittedName>
        <fullName evidence="1">Uncharacterized protein</fullName>
    </submittedName>
</protein>
<dbReference type="RefSeq" id="YP_010754971.1">
    <property type="nucleotide sequence ID" value="NC_073466.1"/>
</dbReference>
<accession>A0A9X9K512</accession>
<dbReference type="GeneID" id="80019577"/>
<name>A0A9X9K512_9CAUD</name>
<keyword evidence="2" id="KW-1185">Reference proteome</keyword>
<sequence length="92" mass="10169">MSDPDALPTERLYVQDPDNAGVEILAFLGKLAAEGKRPWCEVFYPAPARLAPVDRADWEKRQLDHFDAVELMPDGQVVTLPPYAEITEGASS</sequence>
<evidence type="ECO:0000313" key="2">
    <source>
        <dbReference type="Proteomes" id="UP001164797"/>
    </source>
</evidence>
<evidence type="ECO:0000313" key="1">
    <source>
        <dbReference type="EMBL" id="UYL87134.1"/>
    </source>
</evidence>
<reference evidence="1" key="1">
    <citation type="submission" date="2022-09" db="EMBL/GenBank/DDBJ databases">
        <authorList>
            <person name="Washington J.M."/>
            <person name="Situmorang M.A."/>
            <person name="Garlena R.A."/>
            <person name="Russell D.A."/>
            <person name="Jacobs-Sera D."/>
            <person name="Hatfull G.F."/>
        </authorList>
    </citation>
    <scope>NUCLEOTIDE SEQUENCE</scope>
</reference>
<gene>
    <name evidence="1" type="primary">13</name>
    <name evidence="1" type="ORF">SEA_OSCARSO_13</name>
</gene>